<dbReference type="Pfam" id="PF21789">
    <property type="entry name" value="TNP-like_RNaseH_C"/>
    <property type="match status" value="1"/>
</dbReference>
<dbReference type="SMART" id="SM00692">
    <property type="entry name" value="DM3"/>
    <property type="match status" value="1"/>
</dbReference>
<dbReference type="SMART" id="SM00980">
    <property type="entry name" value="THAP"/>
    <property type="match status" value="1"/>
</dbReference>
<dbReference type="InterPro" id="IPR048367">
    <property type="entry name" value="TNP-like_RNaseH_C"/>
</dbReference>
<accession>A0A6G0YCY2</accession>
<reference evidence="7 8" key="1">
    <citation type="submission" date="2019-08" db="EMBL/GenBank/DDBJ databases">
        <title>Whole genome of Aphis craccivora.</title>
        <authorList>
            <person name="Voronova N.V."/>
            <person name="Shulinski R.S."/>
            <person name="Bandarenka Y.V."/>
            <person name="Zhorov D.G."/>
            <person name="Warner D."/>
        </authorList>
    </citation>
    <scope>NUCLEOTIDE SEQUENCE [LARGE SCALE GENOMIC DNA]</scope>
    <source>
        <strain evidence="7">180601</strain>
        <tissue evidence="7">Whole Body</tissue>
    </source>
</reference>
<keyword evidence="4 5" id="KW-0238">DNA-binding</keyword>
<name>A0A6G0YCY2_APHCR</name>
<evidence type="ECO:0000259" key="6">
    <source>
        <dbReference type="PROSITE" id="PS50950"/>
    </source>
</evidence>
<evidence type="ECO:0000256" key="5">
    <source>
        <dbReference type="PROSITE-ProRule" id="PRU00309"/>
    </source>
</evidence>
<dbReference type="EMBL" id="VUJU01004730">
    <property type="protein sequence ID" value="KAF0753450.1"/>
    <property type="molecule type" value="Genomic_DNA"/>
</dbReference>
<dbReference type="GO" id="GO:0003677">
    <property type="term" value="F:DNA binding"/>
    <property type="evidence" value="ECO:0007669"/>
    <property type="project" value="UniProtKB-UniRule"/>
</dbReference>
<evidence type="ECO:0000256" key="2">
    <source>
        <dbReference type="ARBA" id="ARBA00022771"/>
    </source>
</evidence>
<evidence type="ECO:0000313" key="8">
    <source>
        <dbReference type="Proteomes" id="UP000478052"/>
    </source>
</evidence>
<evidence type="ECO:0000313" key="7">
    <source>
        <dbReference type="EMBL" id="KAF0753450.1"/>
    </source>
</evidence>
<evidence type="ECO:0000256" key="3">
    <source>
        <dbReference type="ARBA" id="ARBA00022833"/>
    </source>
</evidence>
<sequence>MPRHAYKCCIDQCSSKAAYRAVLYLIINSVRSKYSKHEISCQTCNDDIRNKKKNRTVSHRFPNPRTNMETFLKWVEIIGGDLKTIDPSLVYYKKQVCSLHFVTDDISPGTKRKLKAIAFPTLHIPVPTTAVLSMTSQTCTPAPLSESSSNQNESFEESFLEGISVLQDDSPICLHDNDGQVVDYNSKKSTKITKPRTGILAKIGVHKAAKLTPRCKSMYADSIILKRKLQYESSKAKTFKQKLRAAENLSERYINDKLSGKLSPAATLFTNLQIRETQKNEKGRRFTLDEKILSLSLYKKSPKSYKLLSSLFTLPCRRSLTTLQHQVKIEPGISPVLMQVLKEKANERFFTLMFDEVNLSTELHYNAASGKIDVLKMMGEFSDHALVFMVKGITKKYKQPIAYTFIKGSTNKFQLCALIKKVVISIQKTGLKIIAKICDQGASNEGAIKLLNEETKTYCLKNNKDYSEDFYEIECDGNERIKIIHLFDPPHLLKGVRNNLLQNDLIFMINNEKKVAQWQHLVDLYKLDSSIEEVKMLPRLTDFHIIPGKIKKMKVKIAAQVLSQRVSALMRFLSAKGILDPSSQDTADACLFFDKLFDSVNENLHKNVDGKIYRSALKKGSPHHEFWQSYNIYKVMAEYGVHSLLLRNFNQDPIENFFGAIRSLGYRSNNPSTQGFSSAYKTLMLNNLTTSHLVGSNCEEDFSEGALASYNLLFSKINNDDTQNTYHEPRVADGLVKNKSVGTPELLYLKFQTQNYIAGFIIKKLNTILFKNCKICIGQICTNSIGKSHDLMIAREYNEQLNLKYPNVSFCRLIQGITNLIYLQLPSICHRLDYKLVLISKIQEQFNLNIINCPIHSEHFENKILNFSIKLLTNHWCVEVNHNIKIAAANSIIINI</sequence>
<comment type="caution">
    <text evidence="7">The sequence shown here is derived from an EMBL/GenBank/DDBJ whole genome shotgun (WGS) entry which is preliminary data.</text>
</comment>
<feature type="domain" description="THAP-type" evidence="6">
    <location>
        <begin position="37"/>
        <end position="123"/>
    </location>
</feature>
<dbReference type="InterPro" id="IPR006612">
    <property type="entry name" value="THAP_Znf"/>
</dbReference>
<dbReference type="Pfam" id="PF21787">
    <property type="entry name" value="TNP-like_RNaseH_N"/>
    <property type="match status" value="1"/>
</dbReference>
<dbReference type="InterPro" id="IPR048366">
    <property type="entry name" value="TNP-like_GBD"/>
</dbReference>
<dbReference type="PROSITE" id="PS50950">
    <property type="entry name" value="ZF_THAP"/>
    <property type="match status" value="1"/>
</dbReference>
<dbReference type="GO" id="GO:0008270">
    <property type="term" value="F:zinc ion binding"/>
    <property type="evidence" value="ECO:0007669"/>
    <property type="project" value="UniProtKB-KW"/>
</dbReference>
<organism evidence="7 8">
    <name type="scientific">Aphis craccivora</name>
    <name type="common">Cowpea aphid</name>
    <dbReference type="NCBI Taxonomy" id="307492"/>
    <lineage>
        <taxon>Eukaryota</taxon>
        <taxon>Metazoa</taxon>
        <taxon>Ecdysozoa</taxon>
        <taxon>Arthropoda</taxon>
        <taxon>Hexapoda</taxon>
        <taxon>Insecta</taxon>
        <taxon>Pterygota</taxon>
        <taxon>Neoptera</taxon>
        <taxon>Paraneoptera</taxon>
        <taxon>Hemiptera</taxon>
        <taxon>Sternorrhyncha</taxon>
        <taxon>Aphidomorpha</taxon>
        <taxon>Aphidoidea</taxon>
        <taxon>Aphididae</taxon>
        <taxon>Aphidini</taxon>
        <taxon>Aphis</taxon>
        <taxon>Aphis</taxon>
    </lineage>
</organism>
<dbReference type="InterPro" id="IPR048365">
    <property type="entry name" value="TNP-like_RNaseH_N"/>
</dbReference>
<dbReference type="Pfam" id="PF05485">
    <property type="entry name" value="THAP"/>
    <property type="match status" value="1"/>
</dbReference>
<keyword evidence="3" id="KW-0862">Zinc</keyword>
<dbReference type="Proteomes" id="UP000478052">
    <property type="component" value="Unassembled WGS sequence"/>
</dbReference>
<evidence type="ECO:0000256" key="4">
    <source>
        <dbReference type="ARBA" id="ARBA00023125"/>
    </source>
</evidence>
<keyword evidence="8" id="KW-1185">Reference proteome</keyword>
<dbReference type="OrthoDB" id="6618143at2759"/>
<dbReference type="AlphaFoldDB" id="A0A6G0YCY2"/>
<protein>
    <recommendedName>
        <fullName evidence="6">THAP-type domain-containing protein</fullName>
    </recommendedName>
</protein>
<keyword evidence="1" id="KW-0479">Metal-binding</keyword>
<dbReference type="SUPFAM" id="SSF57716">
    <property type="entry name" value="Glucocorticoid receptor-like (DNA-binding domain)"/>
    <property type="match status" value="1"/>
</dbReference>
<gene>
    <name evidence="7" type="ORF">FWK35_00011157</name>
</gene>
<proteinExistence type="predicted"/>
<dbReference type="Pfam" id="PF21788">
    <property type="entry name" value="TNP-like_GBD"/>
    <property type="match status" value="1"/>
</dbReference>
<keyword evidence="2 5" id="KW-0863">Zinc-finger</keyword>
<evidence type="ECO:0000256" key="1">
    <source>
        <dbReference type="ARBA" id="ARBA00022723"/>
    </source>
</evidence>